<keyword evidence="8" id="KW-1185">Reference proteome</keyword>
<dbReference type="RefSeq" id="XP_060310110.1">
    <property type="nucleotide sequence ID" value="XM_060459378.1"/>
</dbReference>
<dbReference type="GO" id="GO:0005506">
    <property type="term" value="F:iron ion binding"/>
    <property type="evidence" value="ECO:0007669"/>
    <property type="project" value="InterPro"/>
</dbReference>
<evidence type="ECO:0000256" key="5">
    <source>
        <dbReference type="ARBA" id="ARBA00023004"/>
    </source>
</evidence>
<name>A0AAI9YRB2_9PEZI</name>
<dbReference type="InterPro" id="IPR036396">
    <property type="entry name" value="Cyt_P450_sf"/>
</dbReference>
<keyword evidence="5 6" id="KW-0408">Iron</keyword>
<keyword evidence="3 6" id="KW-0479">Metal-binding</keyword>
<keyword evidence="4 6" id="KW-0560">Oxidoreductase</keyword>
<gene>
    <name evidence="7" type="ORF">CCOS01_11225</name>
</gene>
<proteinExistence type="inferred from homology"/>
<evidence type="ECO:0000256" key="1">
    <source>
        <dbReference type="ARBA" id="ARBA00001971"/>
    </source>
</evidence>
<keyword evidence="6" id="KW-0503">Monooxygenase</keyword>
<evidence type="ECO:0000313" key="7">
    <source>
        <dbReference type="EMBL" id="KAK1519574.1"/>
    </source>
</evidence>
<dbReference type="PROSITE" id="PS00086">
    <property type="entry name" value="CYTOCHROME_P450"/>
    <property type="match status" value="1"/>
</dbReference>
<dbReference type="InterPro" id="IPR001128">
    <property type="entry name" value="Cyt_P450"/>
</dbReference>
<evidence type="ECO:0000256" key="4">
    <source>
        <dbReference type="ARBA" id="ARBA00023002"/>
    </source>
</evidence>
<dbReference type="InterPro" id="IPR017972">
    <property type="entry name" value="Cyt_P450_CS"/>
</dbReference>
<dbReference type="PANTHER" id="PTHR46206:SF7">
    <property type="entry name" value="P450, PUTATIVE (EUROFUNG)-RELATED"/>
    <property type="match status" value="1"/>
</dbReference>
<comment type="cofactor">
    <cofactor evidence="1">
        <name>heme</name>
        <dbReference type="ChEBI" id="CHEBI:30413"/>
    </cofactor>
</comment>
<dbReference type="GO" id="GO:0004497">
    <property type="term" value="F:monooxygenase activity"/>
    <property type="evidence" value="ECO:0007669"/>
    <property type="project" value="UniProtKB-KW"/>
</dbReference>
<reference evidence="7 8" key="1">
    <citation type="submission" date="2016-10" db="EMBL/GenBank/DDBJ databases">
        <title>The genome sequence of Colletotrichum fioriniae PJ7.</title>
        <authorList>
            <person name="Baroncelli R."/>
        </authorList>
    </citation>
    <scope>NUCLEOTIDE SEQUENCE [LARGE SCALE GENOMIC DNA]</scope>
    <source>
        <strain evidence="7 8">IMI 309622</strain>
    </source>
</reference>
<dbReference type="AlphaFoldDB" id="A0AAI9YRB2"/>
<keyword evidence="6" id="KW-0349">Heme</keyword>
<sequence>MTGDIVMIPLQHCDDLRTMPNDTVNNVPLLEAVREFSLAVISGRVFIGPELCRKEEYLEASTMFVVDLFQAVAKIKRRRAAQVLILVIEARKRLHKEVTEVPEDMLQWFIVKSSKFGMGKNEQLAETQLSMSAVAIHTTTTAATHTLISFMRTITKPVTLKDGTQLLPGTNIAVPMVGPLQDNLYYTESAQVDPYRFVSIRSEARSDPLQYANKEQYQFVSSTKENMAFGFGRHACPGRFFAATEIKMLIARLLLEYDIRMPEGVMERYKNIVRGDRSNRIIRRRLC</sequence>
<accession>A0AAI9YRB2</accession>
<evidence type="ECO:0000256" key="3">
    <source>
        <dbReference type="ARBA" id="ARBA00022723"/>
    </source>
</evidence>
<dbReference type="Proteomes" id="UP001240678">
    <property type="component" value="Unassembled WGS sequence"/>
</dbReference>
<evidence type="ECO:0000256" key="6">
    <source>
        <dbReference type="RuleBase" id="RU000461"/>
    </source>
</evidence>
<comment type="similarity">
    <text evidence="2 6">Belongs to the cytochrome P450 family.</text>
</comment>
<dbReference type="SUPFAM" id="SSF48264">
    <property type="entry name" value="Cytochrome P450"/>
    <property type="match status" value="1"/>
</dbReference>
<dbReference type="EMBL" id="MOOE01000012">
    <property type="protein sequence ID" value="KAK1519574.1"/>
    <property type="molecule type" value="Genomic_DNA"/>
</dbReference>
<comment type="caution">
    <text evidence="7">The sequence shown here is derived from an EMBL/GenBank/DDBJ whole genome shotgun (WGS) entry which is preliminary data.</text>
</comment>
<protein>
    <submittedName>
        <fullName evidence="7">Ent-kaurene oxidase</fullName>
    </submittedName>
</protein>
<dbReference type="Gene3D" id="1.10.630.10">
    <property type="entry name" value="Cytochrome P450"/>
    <property type="match status" value="1"/>
</dbReference>
<dbReference type="GO" id="GO:0016705">
    <property type="term" value="F:oxidoreductase activity, acting on paired donors, with incorporation or reduction of molecular oxygen"/>
    <property type="evidence" value="ECO:0007669"/>
    <property type="project" value="InterPro"/>
</dbReference>
<evidence type="ECO:0000256" key="2">
    <source>
        <dbReference type="ARBA" id="ARBA00010617"/>
    </source>
</evidence>
<dbReference type="GeneID" id="85342925"/>
<evidence type="ECO:0000313" key="8">
    <source>
        <dbReference type="Proteomes" id="UP001240678"/>
    </source>
</evidence>
<dbReference type="PANTHER" id="PTHR46206">
    <property type="entry name" value="CYTOCHROME P450"/>
    <property type="match status" value="1"/>
</dbReference>
<organism evidence="7 8">
    <name type="scientific">Colletotrichum costaricense</name>
    <dbReference type="NCBI Taxonomy" id="1209916"/>
    <lineage>
        <taxon>Eukaryota</taxon>
        <taxon>Fungi</taxon>
        <taxon>Dikarya</taxon>
        <taxon>Ascomycota</taxon>
        <taxon>Pezizomycotina</taxon>
        <taxon>Sordariomycetes</taxon>
        <taxon>Hypocreomycetidae</taxon>
        <taxon>Glomerellales</taxon>
        <taxon>Glomerellaceae</taxon>
        <taxon>Colletotrichum</taxon>
        <taxon>Colletotrichum acutatum species complex</taxon>
    </lineage>
</organism>
<dbReference type="GO" id="GO:0020037">
    <property type="term" value="F:heme binding"/>
    <property type="evidence" value="ECO:0007669"/>
    <property type="project" value="InterPro"/>
</dbReference>
<dbReference type="Pfam" id="PF00067">
    <property type="entry name" value="p450"/>
    <property type="match status" value="1"/>
</dbReference>